<keyword evidence="4" id="KW-1185">Reference proteome</keyword>
<sequence length="438" mass="45433">MQFKSFLLAALAAGSAMAHITMKDPPPLRHHLNPYTTDVDYDILDPISTSEYPCKNRTNLIGTPQGQAVKTYAPGEQASMTFEGKATHNGGSCQISLSYDKGKTFTVIKSFIGNCPVIDKLFNFQIPADAPEGSDVLLAWNWLNKTGNREFYMSCAVVNIKGSGGRESFPMANSTNPVSNKTEIRASGILFADRPQVFVANLGGEFCTLERVDIVYPNPGPDVENAATDPGPPTYCASGAKVEGTEGQGAGSGASSASSGSSSVTSTRSGGDAQSSTAATLSTSAVSMNTPSPSTSITSSKSASSTTTSSSSTTVKPPSSTAILTIIPTTKSTSSSSTSVTGTATTISSHTSNSTTTTATVATPPINSGAAEAQKGPCDHEGAWNCIDGGSRFQRCAAGKWSVPIRVALGTECRPGMNGTLSMGYARDRVHRAEDFGH</sequence>
<feature type="chain" id="PRO_5004085785" evidence="2">
    <location>
        <begin position="19"/>
        <end position="438"/>
    </location>
</feature>
<feature type="compositionally biased region" description="Low complexity" evidence="1">
    <location>
        <begin position="253"/>
        <end position="363"/>
    </location>
</feature>
<accession>M7TEM1</accession>
<evidence type="ECO:0000256" key="1">
    <source>
        <dbReference type="SAM" id="MobiDB-lite"/>
    </source>
</evidence>
<dbReference type="Gene3D" id="2.70.50.70">
    <property type="match status" value="1"/>
</dbReference>
<reference evidence="4" key="1">
    <citation type="journal article" date="2013" name="Genome Announc.">
        <title>Draft genome sequence of the grapevine dieback fungus Eutypa lata UCR-EL1.</title>
        <authorList>
            <person name="Blanco-Ulate B."/>
            <person name="Rolshausen P.E."/>
            <person name="Cantu D."/>
        </authorList>
    </citation>
    <scope>NUCLEOTIDE SEQUENCE [LARGE SCALE GENOMIC DNA]</scope>
    <source>
        <strain evidence="4">UCR-EL1</strain>
    </source>
</reference>
<evidence type="ECO:0000313" key="4">
    <source>
        <dbReference type="Proteomes" id="UP000012174"/>
    </source>
</evidence>
<dbReference type="OrthoDB" id="2342176at2759"/>
<protein>
    <submittedName>
        <fullName evidence="3">Putative extracellular protein</fullName>
    </submittedName>
</protein>
<evidence type="ECO:0000256" key="2">
    <source>
        <dbReference type="SAM" id="SignalP"/>
    </source>
</evidence>
<dbReference type="OMA" id="QSMEFTI"/>
<feature type="signal peptide" evidence="2">
    <location>
        <begin position="1"/>
        <end position="18"/>
    </location>
</feature>
<dbReference type="EMBL" id="KB706249">
    <property type="protein sequence ID" value="EMR68381.1"/>
    <property type="molecule type" value="Genomic_DNA"/>
</dbReference>
<gene>
    <name evidence="3" type="ORF">UCREL1_4604</name>
</gene>
<evidence type="ECO:0000313" key="3">
    <source>
        <dbReference type="EMBL" id="EMR68381.1"/>
    </source>
</evidence>
<feature type="region of interest" description="Disordered" evidence="1">
    <location>
        <begin position="220"/>
        <end position="374"/>
    </location>
</feature>
<dbReference type="PANTHER" id="PTHR36182:SF1">
    <property type="entry name" value="PROTEIN, PUTATIVE (AFU_ORTHOLOGUE AFUA_6G10930)-RELATED"/>
    <property type="match status" value="1"/>
</dbReference>
<dbReference type="PANTHER" id="PTHR36182">
    <property type="entry name" value="PROTEIN, PUTATIVE (AFU_ORTHOLOGUE AFUA_6G10930)-RELATED"/>
    <property type="match status" value="1"/>
</dbReference>
<dbReference type="Proteomes" id="UP000012174">
    <property type="component" value="Unassembled WGS sequence"/>
</dbReference>
<dbReference type="STRING" id="1287681.M7TEM1"/>
<organism evidence="3 4">
    <name type="scientific">Eutypa lata (strain UCR-EL1)</name>
    <name type="common">Grapevine dieback disease fungus</name>
    <name type="synonym">Eutypa armeniacae</name>
    <dbReference type="NCBI Taxonomy" id="1287681"/>
    <lineage>
        <taxon>Eukaryota</taxon>
        <taxon>Fungi</taxon>
        <taxon>Dikarya</taxon>
        <taxon>Ascomycota</taxon>
        <taxon>Pezizomycotina</taxon>
        <taxon>Sordariomycetes</taxon>
        <taxon>Xylariomycetidae</taxon>
        <taxon>Xylariales</taxon>
        <taxon>Diatrypaceae</taxon>
        <taxon>Eutypa</taxon>
    </lineage>
</organism>
<dbReference type="HOGENOM" id="CLU_032571_1_1_1"/>
<keyword evidence="2" id="KW-0732">Signal</keyword>
<dbReference type="KEGG" id="ela:UCREL1_4604"/>
<dbReference type="eggNOG" id="ENOG502RZYG">
    <property type="taxonomic scope" value="Eukaryota"/>
</dbReference>
<proteinExistence type="predicted"/>
<dbReference type="AlphaFoldDB" id="M7TEM1"/>
<name>M7TEM1_EUTLA</name>